<dbReference type="Proteomes" id="UP000515800">
    <property type="component" value="Chromosome"/>
</dbReference>
<name>A0A7G9T4H8_9LACO</name>
<dbReference type="EMBL" id="CP060724">
    <property type="protein sequence ID" value="QNN75003.1"/>
    <property type="molecule type" value="Genomic_DNA"/>
</dbReference>
<gene>
    <name evidence="1" type="ORF">H9L19_06350</name>
</gene>
<sequence length="137" mass="15974">MALLPAINEQATVRNVRHFFDYDFLRLQQMAHISYVSIKSPIITGMPTGETFGNSNDEKVTNYAFANKTLNDVLESCKSMTFPHRDFMELKYFKGMSWIEIQELKGYSESRGYQIIREAFLQFAEAFADVEDFRVFK</sequence>
<dbReference type="AlphaFoldDB" id="A0A7G9T4H8"/>
<dbReference type="RefSeq" id="WP_187528838.1">
    <property type="nucleotide sequence ID" value="NZ_CP060724.1"/>
</dbReference>
<organism evidence="1 2">
    <name type="scientific">Weissella diestrammenae</name>
    <dbReference type="NCBI Taxonomy" id="1162633"/>
    <lineage>
        <taxon>Bacteria</taxon>
        <taxon>Bacillati</taxon>
        <taxon>Bacillota</taxon>
        <taxon>Bacilli</taxon>
        <taxon>Lactobacillales</taxon>
        <taxon>Lactobacillaceae</taxon>
        <taxon>Weissella</taxon>
    </lineage>
</organism>
<accession>A0A7G9T4H8</accession>
<keyword evidence="2" id="KW-1185">Reference proteome</keyword>
<dbReference type="InterPro" id="IPR013324">
    <property type="entry name" value="RNA_pol_sigma_r3/r4-like"/>
</dbReference>
<proteinExistence type="predicted"/>
<reference evidence="1 2" key="1">
    <citation type="submission" date="2020-08" db="EMBL/GenBank/DDBJ databases">
        <title>Genome sequence of Weissella diestrammenae KACC 16890T.</title>
        <authorList>
            <person name="Hyun D.-W."/>
            <person name="Bae J.-W."/>
        </authorList>
    </citation>
    <scope>NUCLEOTIDE SEQUENCE [LARGE SCALE GENOMIC DNA]</scope>
    <source>
        <strain evidence="1 2">KACC 16890</strain>
    </source>
</reference>
<evidence type="ECO:0008006" key="3">
    <source>
        <dbReference type="Google" id="ProtNLM"/>
    </source>
</evidence>
<evidence type="ECO:0000313" key="1">
    <source>
        <dbReference type="EMBL" id="QNN75003.1"/>
    </source>
</evidence>
<protein>
    <recommendedName>
        <fullName evidence="3">ArpU family transcriptional regulator</fullName>
    </recommendedName>
</protein>
<evidence type="ECO:0000313" key="2">
    <source>
        <dbReference type="Proteomes" id="UP000515800"/>
    </source>
</evidence>
<dbReference type="SUPFAM" id="SSF88659">
    <property type="entry name" value="Sigma3 and sigma4 domains of RNA polymerase sigma factors"/>
    <property type="match status" value="1"/>
</dbReference>
<dbReference type="KEGG" id="wdi:H9L19_06350"/>